<feature type="transmembrane region" description="Helical" evidence="9">
    <location>
        <begin position="427"/>
        <end position="448"/>
    </location>
</feature>
<evidence type="ECO:0000313" key="11">
    <source>
        <dbReference type="EMBL" id="KAG6472629.1"/>
    </source>
</evidence>
<evidence type="ECO:0000256" key="5">
    <source>
        <dbReference type="ARBA" id="ARBA00023163"/>
    </source>
</evidence>
<feature type="transmembrane region" description="Helical" evidence="9">
    <location>
        <begin position="492"/>
        <end position="511"/>
    </location>
</feature>
<feature type="region of interest" description="Disordered" evidence="8">
    <location>
        <begin position="101"/>
        <end position="120"/>
    </location>
</feature>
<evidence type="ECO:0000256" key="2">
    <source>
        <dbReference type="ARBA" id="ARBA00007853"/>
    </source>
</evidence>
<dbReference type="FunFam" id="2.30.30.1040:FF:000001">
    <property type="entry name" value="Auxin response factor"/>
    <property type="match status" value="1"/>
</dbReference>
<evidence type="ECO:0000313" key="12">
    <source>
        <dbReference type="Proteomes" id="UP000734854"/>
    </source>
</evidence>
<dbReference type="Pfam" id="PF06507">
    <property type="entry name" value="ARF_AD"/>
    <property type="match status" value="1"/>
</dbReference>
<keyword evidence="3" id="KW-0805">Transcription regulation</keyword>
<dbReference type="GO" id="GO:0003677">
    <property type="term" value="F:DNA binding"/>
    <property type="evidence" value="ECO:0007669"/>
    <property type="project" value="UniProtKB-KW"/>
</dbReference>
<dbReference type="PANTHER" id="PTHR35310:SF1">
    <property type="entry name" value="CELL WALL INTEGRITY_STRESS RESPONSE COMPONENT-LIKE PROTEIN"/>
    <property type="match status" value="1"/>
</dbReference>
<feature type="compositionally biased region" description="Low complexity" evidence="8">
    <location>
        <begin position="222"/>
        <end position="231"/>
    </location>
</feature>
<dbReference type="GO" id="GO:0009734">
    <property type="term" value="P:auxin-activated signaling pathway"/>
    <property type="evidence" value="ECO:0007669"/>
    <property type="project" value="UniProtKB-KW"/>
</dbReference>
<dbReference type="InterPro" id="IPR010525">
    <property type="entry name" value="ARF_dom"/>
</dbReference>
<dbReference type="GO" id="GO:0006355">
    <property type="term" value="P:regulation of DNA-templated transcription"/>
    <property type="evidence" value="ECO:0007669"/>
    <property type="project" value="InterPro"/>
</dbReference>
<comment type="caution">
    <text evidence="11">The sequence shown here is derived from an EMBL/GenBank/DDBJ whole genome shotgun (WGS) entry which is preliminary data.</text>
</comment>
<keyword evidence="5" id="KW-0804">Transcription</keyword>
<dbReference type="PANTHER" id="PTHR35310">
    <property type="entry name" value="CELL WALL INTEGRITY/STRESS RESPONSE COMPONENT-LIKE PROTEIN"/>
    <property type="match status" value="1"/>
</dbReference>
<sequence>MRLPQPHLVSTRPPCDFVTFLPCQEDVVVPFPLKSPTSASSSSLVVDIYLKEASHSILILSLFTKILAQICKSLPMASLSFSTAILLLLLFLHVSFTISSSSSSVTGTTGSPKSQKAQLLSKRSVIDAVEGGGKAQDPAATKQKASLGTKNETKLLKPKKANSTAIISAGSKIAADATATAKIKLGKTLNATLKASNSTKLLKAVKLSKLNSTKSSSDKLKSLNTTSSSTRSSKKLGLDSPIAKNKTAPVKAPKAQQPTKEAPVKKPPAAKEKVKMAAKQKVKSEELTTWLETEDDLDSADLISEFRELPSRLLPDLERLSTTSKAYISAANKGIAEGVKPYVGKSFAPKLAPVLSSLFLVLPLLLLTLLFSRLRSYLSLHRLLLFIQAYLAIYFATLALTALVTGLEPLRFFYATSPGSYTWTQAAQTMGYLIYLVLQLSNLVSVFSGDKDTAPAASRALALAQMVIGLALGIHYYAAVFHRAVSGEPPRANWRVHSVYAACFLVICACARADRRKKAYYEGGQDGAITLSIIFAIRASPSEFVIPLDKYVKAVYHTRVSIGMCFRMLFETEESSVRRYMGTVTGISDLDPVRWPNSYWRSVKVGWDESTSGERQPRVSLWEIEPLTTFPMYPSSFPLRLKRPWLSDLPSLHGGRDDLMWLRDGDRAIQSLNFQGFAGMRETVLGALENANGVQFWGEEQGIVTPEVFYSR</sequence>
<feature type="region of interest" description="Disordered" evidence="8">
    <location>
        <begin position="131"/>
        <end position="150"/>
    </location>
</feature>
<evidence type="ECO:0000256" key="3">
    <source>
        <dbReference type="ARBA" id="ARBA00023015"/>
    </source>
</evidence>
<evidence type="ECO:0000256" key="8">
    <source>
        <dbReference type="SAM" id="MobiDB-lite"/>
    </source>
</evidence>
<accession>A0A8J5CEK3</accession>
<keyword evidence="9" id="KW-1133">Transmembrane helix</keyword>
<feature type="transmembrane region" description="Helical" evidence="9">
    <location>
        <begin position="460"/>
        <end position="480"/>
    </location>
</feature>
<comment type="subcellular location">
    <subcellularLocation>
        <location evidence="1">Nucleus</location>
    </subcellularLocation>
</comment>
<feature type="transmembrane region" description="Helical" evidence="9">
    <location>
        <begin position="351"/>
        <end position="371"/>
    </location>
</feature>
<evidence type="ECO:0000259" key="10">
    <source>
        <dbReference type="Pfam" id="PF06507"/>
    </source>
</evidence>
<feature type="compositionally biased region" description="Low complexity" evidence="8">
    <location>
        <begin position="101"/>
        <end position="111"/>
    </location>
</feature>
<evidence type="ECO:0000256" key="9">
    <source>
        <dbReference type="SAM" id="Phobius"/>
    </source>
</evidence>
<evidence type="ECO:0000256" key="7">
    <source>
        <dbReference type="ARBA" id="ARBA00023294"/>
    </source>
</evidence>
<dbReference type="EMBL" id="JACMSC010000020">
    <property type="protein sequence ID" value="KAG6472629.1"/>
    <property type="molecule type" value="Genomic_DNA"/>
</dbReference>
<keyword evidence="12" id="KW-1185">Reference proteome</keyword>
<dbReference type="Proteomes" id="UP000734854">
    <property type="component" value="Unassembled WGS sequence"/>
</dbReference>
<evidence type="ECO:0000256" key="1">
    <source>
        <dbReference type="ARBA" id="ARBA00004123"/>
    </source>
</evidence>
<proteinExistence type="inferred from homology"/>
<keyword evidence="7" id="KW-0927">Auxin signaling pathway</keyword>
<dbReference type="GO" id="GO:0005634">
    <property type="term" value="C:nucleus"/>
    <property type="evidence" value="ECO:0007669"/>
    <property type="project" value="UniProtKB-SubCell"/>
</dbReference>
<keyword evidence="9" id="KW-0812">Transmembrane</keyword>
<keyword evidence="9" id="KW-0472">Membrane</keyword>
<gene>
    <name evidence="11" type="ORF">ZIOFF_070103</name>
</gene>
<dbReference type="Gene3D" id="2.30.30.1040">
    <property type="match status" value="1"/>
</dbReference>
<dbReference type="AlphaFoldDB" id="A0A8J5CEK3"/>
<keyword evidence="6" id="KW-0539">Nucleus</keyword>
<comment type="similarity">
    <text evidence="2">Belongs to the ARF family.</text>
</comment>
<feature type="region of interest" description="Disordered" evidence="8">
    <location>
        <begin position="213"/>
        <end position="273"/>
    </location>
</feature>
<protein>
    <recommendedName>
        <fullName evidence="10">Auxin response factor domain-containing protein</fullName>
    </recommendedName>
</protein>
<feature type="domain" description="Auxin response factor" evidence="10">
    <location>
        <begin position="544"/>
        <end position="627"/>
    </location>
</feature>
<reference evidence="11 12" key="1">
    <citation type="submission" date="2020-08" db="EMBL/GenBank/DDBJ databases">
        <title>Plant Genome Project.</title>
        <authorList>
            <person name="Zhang R.-G."/>
        </authorList>
    </citation>
    <scope>NUCLEOTIDE SEQUENCE [LARGE SCALE GENOMIC DNA]</scope>
    <source>
        <tissue evidence="11">Rhizome</tissue>
    </source>
</reference>
<feature type="transmembrane region" description="Helical" evidence="9">
    <location>
        <begin position="383"/>
        <end position="407"/>
    </location>
</feature>
<evidence type="ECO:0000256" key="4">
    <source>
        <dbReference type="ARBA" id="ARBA00023125"/>
    </source>
</evidence>
<keyword evidence="4" id="KW-0238">DNA-binding</keyword>
<name>A0A8J5CEK3_ZINOF</name>
<organism evidence="11 12">
    <name type="scientific">Zingiber officinale</name>
    <name type="common">Ginger</name>
    <name type="synonym">Amomum zingiber</name>
    <dbReference type="NCBI Taxonomy" id="94328"/>
    <lineage>
        <taxon>Eukaryota</taxon>
        <taxon>Viridiplantae</taxon>
        <taxon>Streptophyta</taxon>
        <taxon>Embryophyta</taxon>
        <taxon>Tracheophyta</taxon>
        <taxon>Spermatophyta</taxon>
        <taxon>Magnoliopsida</taxon>
        <taxon>Liliopsida</taxon>
        <taxon>Zingiberales</taxon>
        <taxon>Zingiberaceae</taxon>
        <taxon>Zingiber</taxon>
    </lineage>
</organism>
<evidence type="ECO:0000256" key="6">
    <source>
        <dbReference type="ARBA" id="ARBA00023242"/>
    </source>
</evidence>